<dbReference type="PROSITE" id="PS50404">
    <property type="entry name" value="GST_NTER"/>
    <property type="match status" value="1"/>
</dbReference>
<keyword evidence="4" id="KW-1185">Reference proteome</keyword>
<organism evidence="3 4">
    <name type="scientific">Ferrimonas marina</name>
    <dbReference type="NCBI Taxonomy" id="299255"/>
    <lineage>
        <taxon>Bacteria</taxon>
        <taxon>Pseudomonadati</taxon>
        <taxon>Pseudomonadota</taxon>
        <taxon>Gammaproteobacteria</taxon>
        <taxon>Alteromonadales</taxon>
        <taxon>Ferrimonadaceae</taxon>
        <taxon>Ferrimonas</taxon>
    </lineage>
</organism>
<name>A0A1M5YVF3_9GAMM</name>
<dbReference type="Pfam" id="PF13417">
    <property type="entry name" value="GST_N_3"/>
    <property type="match status" value="1"/>
</dbReference>
<protein>
    <submittedName>
        <fullName evidence="3">Glutathione S-transferase</fullName>
    </submittedName>
</protein>
<dbReference type="Pfam" id="PF00043">
    <property type="entry name" value="GST_C"/>
    <property type="match status" value="1"/>
</dbReference>
<keyword evidence="3" id="KW-0808">Transferase</keyword>
<dbReference type="SUPFAM" id="SSF47616">
    <property type="entry name" value="GST C-terminal domain-like"/>
    <property type="match status" value="1"/>
</dbReference>
<dbReference type="Gene3D" id="3.40.30.10">
    <property type="entry name" value="Glutaredoxin"/>
    <property type="match status" value="1"/>
</dbReference>
<dbReference type="InterPro" id="IPR036249">
    <property type="entry name" value="Thioredoxin-like_sf"/>
</dbReference>
<evidence type="ECO:0000313" key="3">
    <source>
        <dbReference type="EMBL" id="SHI15834.1"/>
    </source>
</evidence>
<feature type="domain" description="GST N-terminal" evidence="1">
    <location>
        <begin position="1"/>
        <end position="84"/>
    </location>
</feature>
<dbReference type="OrthoDB" id="9797500at2"/>
<evidence type="ECO:0000259" key="1">
    <source>
        <dbReference type="PROSITE" id="PS50404"/>
    </source>
</evidence>
<dbReference type="PANTHER" id="PTHR44051:SF2">
    <property type="entry name" value="HYPOTHETICAL GLUTATHIONE S-TRANSFERASE LIKE PROTEIN"/>
    <property type="match status" value="1"/>
</dbReference>
<gene>
    <name evidence="3" type="ORF">SAMN02745129_4494</name>
</gene>
<dbReference type="AlphaFoldDB" id="A0A1M5YVF3"/>
<proteinExistence type="predicted"/>
<evidence type="ECO:0000313" key="4">
    <source>
        <dbReference type="Proteomes" id="UP000184268"/>
    </source>
</evidence>
<dbReference type="InterPro" id="IPR010987">
    <property type="entry name" value="Glutathione-S-Trfase_C-like"/>
</dbReference>
<dbReference type="InterPro" id="IPR036282">
    <property type="entry name" value="Glutathione-S-Trfase_C_sf"/>
</dbReference>
<dbReference type="InterPro" id="IPR004045">
    <property type="entry name" value="Glutathione_S-Trfase_N"/>
</dbReference>
<dbReference type="EMBL" id="FQXG01000008">
    <property type="protein sequence ID" value="SHI15834.1"/>
    <property type="molecule type" value="Genomic_DNA"/>
</dbReference>
<dbReference type="STRING" id="299255.SAMN02745129_4494"/>
<dbReference type="PANTHER" id="PTHR44051">
    <property type="entry name" value="GLUTATHIONE S-TRANSFERASE-RELATED"/>
    <property type="match status" value="1"/>
</dbReference>
<dbReference type="PROSITE" id="PS50405">
    <property type="entry name" value="GST_CTER"/>
    <property type="match status" value="1"/>
</dbReference>
<dbReference type="InterPro" id="IPR040079">
    <property type="entry name" value="Glutathione_S-Trfase"/>
</dbReference>
<dbReference type="SUPFAM" id="SSF52833">
    <property type="entry name" value="Thioredoxin-like"/>
    <property type="match status" value="1"/>
</dbReference>
<dbReference type="InterPro" id="IPR004046">
    <property type="entry name" value="GST_C"/>
</dbReference>
<accession>A0A1M5YVF3</accession>
<sequence length="219" mass="24662">MMTLYGDPYSGNCYKVLLLASLLQRPLTLVRVDVVGGEVKELIKLNPNAKVPILKWQNADGAAETLWESNAILHYLAEDTQWLPGDALTRARMLQWQFFEQYSHEPYIAVARYIQRFLGLPPERQAEHQAKQAGGHKALAVMEQALSQQPYLCGQQPSLADISLYAYTHVADEGGFALQAYPAIQAWLARIGQWPGYRSMASWDQAEKSPRQGMGQTRQ</sequence>
<dbReference type="Proteomes" id="UP000184268">
    <property type="component" value="Unassembled WGS sequence"/>
</dbReference>
<dbReference type="GO" id="GO:0016740">
    <property type="term" value="F:transferase activity"/>
    <property type="evidence" value="ECO:0007669"/>
    <property type="project" value="UniProtKB-KW"/>
</dbReference>
<feature type="domain" description="GST C-terminal" evidence="2">
    <location>
        <begin position="86"/>
        <end position="214"/>
    </location>
</feature>
<dbReference type="Gene3D" id="1.20.1050.10">
    <property type="match status" value="1"/>
</dbReference>
<dbReference type="SFLD" id="SFLDG00358">
    <property type="entry name" value="Main_(cytGST)"/>
    <property type="match status" value="1"/>
</dbReference>
<dbReference type="SFLD" id="SFLDS00019">
    <property type="entry name" value="Glutathione_Transferase_(cytos"/>
    <property type="match status" value="1"/>
</dbReference>
<reference evidence="3 4" key="1">
    <citation type="submission" date="2016-11" db="EMBL/GenBank/DDBJ databases">
        <authorList>
            <person name="Jaros S."/>
            <person name="Januszkiewicz K."/>
            <person name="Wedrychowicz H."/>
        </authorList>
    </citation>
    <scope>NUCLEOTIDE SEQUENCE [LARGE SCALE GENOMIC DNA]</scope>
    <source>
        <strain evidence="3 4">DSM 16917</strain>
    </source>
</reference>
<evidence type="ECO:0000259" key="2">
    <source>
        <dbReference type="PROSITE" id="PS50405"/>
    </source>
</evidence>
<dbReference type="SFLD" id="SFLDG01151">
    <property type="entry name" value="Main.2:_Nu-like"/>
    <property type="match status" value="1"/>
</dbReference>